<evidence type="ECO:0000256" key="5">
    <source>
        <dbReference type="SAM" id="MobiDB-lite"/>
    </source>
</evidence>
<organism evidence="7 8">
    <name type="scientific">Chrysophaeum taylorii</name>
    <dbReference type="NCBI Taxonomy" id="2483200"/>
    <lineage>
        <taxon>Eukaryota</taxon>
        <taxon>Sar</taxon>
        <taxon>Stramenopiles</taxon>
        <taxon>Ochrophyta</taxon>
        <taxon>Pelagophyceae</taxon>
        <taxon>Pelagomonadales</taxon>
        <taxon>Pelagomonadaceae</taxon>
        <taxon>Chrysophaeum</taxon>
    </lineage>
</organism>
<dbReference type="Pfam" id="PF00883">
    <property type="entry name" value="Peptidase_M17"/>
    <property type="match status" value="1"/>
</dbReference>
<evidence type="ECO:0000259" key="6">
    <source>
        <dbReference type="PROSITE" id="PS00631"/>
    </source>
</evidence>
<keyword evidence="8" id="KW-1185">Reference proteome</keyword>
<name>A0AAD7U6I0_9STRA</name>
<reference evidence="7" key="1">
    <citation type="submission" date="2023-01" db="EMBL/GenBank/DDBJ databases">
        <title>Metagenome sequencing of chrysophaentin producing Chrysophaeum taylorii.</title>
        <authorList>
            <person name="Davison J."/>
            <person name="Bewley C."/>
        </authorList>
    </citation>
    <scope>NUCLEOTIDE SEQUENCE</scope>
    <source>
        <strain evidence="7">NIES-1699</strain>
    </source>
</reference>
<dbReference type="PANTHER" id="PTHR11963:SF20">
    <property type="entry name" value="PEPTIDASE B"/>
    <property type="match status" value="1"/>
</dbReference>
<accession>A0AAD7U6I0</accession>
<dbReference type="PANTHER" id="PTHR11963">
    <property type="entry name" value="LEUCINE AMINOPEPTIDASE-RELATED"/>
    <property type="match status" value="1"/>
</dbReference>
<comment type="similarity">
    <text evidence="1">Belongs to the peptidase M17 family.</text>
</comment>
<dbReference type="Gene3D" id="3.40.220.10">
    <property type="entry name" value="Leucine Aminopeptidase, subunit E, domain 1"/>
    <property type="match status" value="1"/>
</dbReference>
<comment type="caution">
    <text evidence="7">The sequence shown here is derived from an EMBL/GenBank/DDBJ whole genome shotgun (WGS) entry which is preliminary data.</text>
</comment>
<feature type="region of interest" description="Disordered" evidence="5">
    <location>
        <begin position="396"/>
        <end position="419"/>
    </location>
</feature>
<keyword evidence="4" id="KW-0378">Hydrolase</keyword>
<keyword evidence="3" id="KW-0645">Protease</keyword>
<keyword evidence="2" id="KW-0031">Aminopeptidase</keyword>
<evidence type="ECO:0000256" key="1">
    <source>
        <dbReference type="ARBA" id="ARBA00009528"/>
    </source>
</evidence>
<evidence type="ECO:0000256" key="2">
    <source>
        <dbReference type="ARBA" id="ARBA00022438"/>
    </source>
</evidence>
<dbReference type="PROSITE" id="PS00631">
    <property type="entry name" value="CYTOSOL_AP"/>
    <property type="match status" value="1"/>
</dbReference>
<dbReference type="Gene3D" id="3.40.630.10">
    <property type="entry name" value="Zn peptidases"/>
    <property type="match status" value="1"/>
</dbReference>
<dbReference type="AlphaFoldDB" id="A0AAD7U6I0"/>
<sequence length="459" mass="48383">MLPGGWKAGERVAFCGGAKKGLGWVACCAEGPLAELPKAREAAARLAASLPAAQVYELGRFSDATLDGPGAAFGWALGAYAFQRYKRRTPPPAPSRLVWPVAGTARAALERSASATYLVRDLVSTPAEDMGPAALERVARDLADAHGARVTAIVGDDLLAHNYPQVHAVGRAAAPGREPRVVHLDWGDDPDAPLVVLVGKGVTFDTGGLDIKPAQAMLTMKKDMGGAANVLGLADMVMAANLPLRLRVALGCVENSISGSAFRPGDVLVARNGYTSEIGNTDAEGRLVLADLLVEAVEARPDLVVDVATLTGAARVALGTDVPVLFCNDDALAAKTQALSSDVGDDVWRLPLWSGYEKELDSPIADCKNVGSGPYGSAITAALYLQRFLTPMPREETAAAADNNENEKNEEEVDQSPPPWIHIDVMAYNTKPSPGRPEGGEAMGMRALFALLEDRYPRT</sequence>
<evidence type="ECO:0000256" key="3">
    <source>
        <dbReference type="ARBA" id="ARBA00022670"/>
    </source>
</evidence>
<gene>
    <name evidence="7" type="ORF">CTAYLR_008298</name>
</gene>
<protein>
    <recommendedName>
        <fullName evidence="6">Cytosol aminopeptidase domain-containing protein</fullName>
    </recommendedName>
</protein>
<evidence type="ECO:0000313" key="8">
    <source>
        <dbReference type="Proteomes" id="UP001230188"/>
    </source>
</evidence>
<dbReference type="InterPro" id="IPR043472">
    <property type="entry name" value="Macro_dom-like"/>
</dbReference>
<dbReference type="InterPro" id="IPR011356">
    <property type="entry name" value="Leucine_aapep/pepB"/>
</dbReference>
<dbReference type="SUPFAM" id="SSF53187">
    <property type="entry name" value="Zn-dependent exopeptidases"/>
    <property type="match status" value="1"/>
</dbReference>
<dbReference type="GO" id="GO:0030145">
    <property type="term" value="F:manganese ion binding"/>
    <property type="evidence" value="ECO:0007669"/>
    <property type="project" value="InterPro"/>
</dbReference>
<feature type="domain" description="Cytosol aminopeptidase" evidence="6">
    <location>
        <begin position="280"/>
        <end position="287"/>
    </location>
</feature>
<dbReference type="GO" id="GO:0070006">
    <property type="term" value="F:metalloaminopeptidase activity"/>
    <property type="evidence" value="ECO:0007669"/>
    <property type="project" value="InterPro"/>
</dbReference>
<evidence type="ECO:0000313" key="7">
    <source>
        <dbReference type="EMBL" id="KAJ8599141.1"/>
    </source>
</evidence>
<dbReference type="PRINTS" id="PR00481">
    <property type="entry name" value="LAMNOPPTDASE"/>
</dbReference>
<dbReference type="GO" id="GO:0006508">
    <property type="term" value="P:proteolysis"/>
    <property type="evidence" value="ECO:0007669"/>
    <property type="project" value="UniProtKB-KW"/>
</dbReference>
<proteinExistence type="inferred from homology"/>
<dbReference type="CDD" id="cd00433">
    <property type="entry name" value="Peptidase_M17"/>
    <property type="match status" value="1"/>
</dbReference>
<dbReference type="Proteomes" id="UP001230188">
    <property type="component" value="Unassembled WGS sequence"/>
</dbReference>
<evidence type="ECO:0000256" key="4">
    <source>
        <dbReference type="ARBA" id="ARBA00022801"/>
    </source>
</evidence>
<dbReference type="InterPro" id="IPR000819">
    <property type="entry name" value="Peptidase_M17_C"/>
</dbReference>
<dbReference type="GO" id="GO:0005737">
    <property type="term" value="C:cytoplasm"/>
    <property type="evidence" value="ECO:0007669"/>
    <property type="project" value="InterPro"/>
</dbReference>
<dbReference type="EMBL" id="JAQMWT010000586">
    <property type="protein sequence ID" value="KAJ8599141.1"/>
    <property type="molecule type" value="Genomic_DNA"/>
</dbReference>